<keyword evidence="1" id="KW-1133">Transmembrane helix</keyword>
<proteinExistence type="predicted"/>
<dbReference type="EMBL" id="DQ890022">
    <property type="protein sequence ID" value="ABT15412.1"/>
    <property type="molecule type" value="Genomic_DNA"/>
</dbReference>
<evidence type="ECO:0000313" key="3">
    <source>
        <dbReference type="Proteomes" id="UP000204095"/>
    </source>
</evidence>
<name>A7J6I1_PBCVF</name>
<keyword evidence="1" id="KW-0812">Transmembrane</keyword>
<gene>
    <name evidence="2" type="primary">n127R</name>
    <name evidence="2" type="ORF">FR483_n127R</name>
</gene>
<dbReference type="RefSeq" id="YP_001425759.1">
    <property type="nucleotide sequence ID" value="NC_008603.1"/>
</dbReference>
<organism evidence="2 3">
    <name type="scientific">Paramecium bursaria Chlorella virus FR483</name>
    <name type="common">PBCV-FR483</name>
    <dbReference type="NCBI Taxonomy" id="399781"/>
    <lineage>
        <taxon>Viruses</taxon>
        <taxon>Varidnaviria</taxon>
        <taxon>Bamfordvirae</taxon>
        <taxon>Nucleocytoviricota</taxon>
        <taxon>Megaviricetes</taxon>
        <taxon>Algavirales</taxon>
        <taxon>Phycodnaviridae</taxon>
        <taxon>Chlorovirus</taxon>
        <taxon>Chlorovirus conductrix</taxon>
        <taxon>Paramecium bursaria Chlorella virus A1</taxon>
    </lineage>
</organism>
<reference evidence="2 3" key="1">
    <citation type="journal article" date="2007" name="Virology">
        <title>Sequence and annotation of the 314-kb MT325 and the 321-kb FR483 viruses that infect Chlorella Pbi.</title>
        <authorList>
            <person name="Fitzgerald L.A."/>
            <person name="Graves M.V."/>
            <person name="Li X."/>
            <person name="Feldblyum T."/>
            <person name="Hartigan J."/>
            <person name="Van Etten J.L."/>
        </authorList>
    </citation>
    <scope>NUCLEOTIDE SEQUENCE [LARGE SCALE GENOMIC DNA]</scope>
    <source>
        <strain evidence="2 3">FR483</strain>
    </source>
</reference>
<dbReference type="Proteomes" id="UP000204095">
    <property type="component" value="Segment"/>
</dbReference>
<evidence type="ECO:0000256" key="1">
    <source>
        <dbReference type="SAM" id="Phobius"/>
    </source>
</evidence>
<protein>
    <submittedName>
        <fullName evidence="2">Uncharacterized protein n127R</fullName>
    </submittedName>
</protein>
<accession>A7J6I1</accession>
<organismHost>
    <name type="scientific">Paramecium bursaria</name>
    <dbReference type="NCBI Taxonomy" id="74790"/>
</organismHost>
<keyword evidence="1" id="KW-0472">Membrane</keyword>
<dbReference type="KEGG" id="vg:5470037"/>
<sequence>MLCGTLCSKLVGLRVGAARSGILLALLGSMVLVASTWPLSVCIRSCISSLSCIFSHTLPSRPTSVPRQQLCSFLRWWPSSSPLISLCVPRTSKLFTSFCIPMFISSA</sequence>
<feature type="transmembrane region" description="Helical" evidence="1">
    <location>
        <begin position="21"/>
        <end position="39"/>
    </location>
</feature>
<dbReference type="GeneID" id="5470037"/>
<evidence type="ECO:0000313" key="2">
    <source>
        <dbReference type="EMBL" id="ABT15412.1"/>
    </source>
</evidence>